<dbReference type="AlphaFoldDB" id="A0A382T836"/>
<dbReference type="EMBL" id="UINC01134163">
    <property type="protein sequence ID" value="SVD17528.1"/>
    <property type="molecule type" value="Genomic_DNA"/>
</dbReference>
<reference evidence="1" key="1">
    <citation type="submission" date="2018-05" db="EMBL/GenBank/DDBJ databases">
        <authorList>
            <person name="Lanie J.A."/>
            <person name="Ng W.-L."/>
            <person name="Kazmierczak K.M."/>
            <person name="Andrzejewski T.M."/>
            <person name="Davidsen T.M."/>
            <person name="Wayne K.J."/>
            <person name="Tettelin H."/>
            <person name="Glass J.I."/>
            <person name="Rusch D."/>
            <person name="Podicherti R."/>
            <person name="Tsui H.-C.T."/>
            <person name="Winkler M.E."/>
        </authorList>
    </citation>
    <scope>NUCLEOTIDE SEQUENCE</scope>
</reference>
<organism evidence="1">
    <name type="scientific">marine metagenome</name>
    <dbReference type="NCBI Taxonomy" id="408172"/>
    <lineage>
        <taxon>unclassified sequences</taxon>
        <taxon>metagenomes</taxon>
        <taxon>ecological metagenomes</taxon>
    </lineage>
</organism>
<proteinExistence type="predicted"/>
<sequence length="59" mass="7152">MLLLTRVLFSTIYTHKEERKKNHYINNEMRVLLVNPVGDLKFYTPYIIKFKVLILKNIK</sequence>
<gene>
    <name evidence="1" type="ORF">METZ01_LOCUS370382</name>
</gene>
<feature type="non-terminal residue" evidence="1">
    <location>
        <position position="59"/>
    </location>
</feature>
<evidence type="ECO:0000313" key="1">
    <source>
        <dbReference type="EMBL" id="SVD17528.1"/>
    </source>
</evidence>
<protein>
    <submittedName>
        <fullName evidence="1">Uncharacterized protein</fullName>
    </submittedName>
</protein>
<accession>A0A382T836</accession>
<name>A0A382T836_9ZZZZ</name>